<sequence length="260" mass="30381">MTEEVTVNEKGEVEYLQKIDMPQFAAMMNSSDLDEKIEKNLISNTEYTYLDFIKMIEEVGGQKTKDKFSKFSIYKDELAAIDFLKLRLDLRDKFAIEVINRSASVDEFNEKSAIIEKVFGEIKLKEEQRILTESFQKKRKKRKAKLENETPLFSDNPMGTMTSARFFYDGKTFSKSIDSEKFSNDFHTNDLSTEEEKQMFFGMLKQIKFKYKYTFPKKIKSLNLADAMFTADGKSFVKEYTLEEILNAPHLGDFKVELED</sequence>
<gene>
    <name evidence="1" type="ORF">EB1_12100</name>
</gene>
<evidence type="ECO:0000313" key="2">
    <source>
        <dbReference type="Proteomes" id="UP000321245"/>
    </source>
</evidence>
<dbReference type="Proteomes" id="UP000321245">
    <property type="component" value="Unassembled WGS sequence"/>
</dbReference>
<dbReference type="EMBL" id="BJXC01000006">
    <property type="protein sequence ID" value="GEM51420.1"/>
    <property type="molecule type" value="Genomic_DNA"/>
</dbReference>
<comment type="caution">
    <text evidence="1">The sequence shown here is derived from an EMBL/GenBank/DDBJ whole genome shotgun (WGS) entry which is preliminary data.</text>
</comment>
<dbReference type="AlphaFoldDB" id="A0A511NF11"/>
<name>A0A511NF11_9FLAO</name>
<proteinExistence type="predicted"/>
<accession>A0A511NF11</accession>
<organism evidence="1 2">
    <name type="scientific">Empedobacter brevis NBRC 14943 = ATCC 43319</name>
    <dbReference type="NCBI Taxonomy" id="1218108"/>
    <lineage>
        <taxon>Bacteria</taxon>
        <taxon>Pseudomonadati</taxon>
        <taxon>Bacteroidota</taxon>
        <taxon>Flavobacteriia</taxon>
        <taxon>Flavobacteriales</taxon>
        <taxon>Weeksellaceae</taxon>
        <taxon>Empedobacter</taxon>
    </lineage>
</organism>
<keyword evidence="2" id="KW-1185">Reference proteome</keyword>
<evidence type="ECO:0000313" key="1">
    <source>
        <dbReference type="EMBL" id="GEM51420.1"/>
    </source>
</evidence>
<protein>
    <submittedName>
        <fullName evidence="1">Uncharacterized protein</fullName>
    </submittedName>
</protein>
<reference evidence="1 2" key="1">
    <citation type="submission" date="2019-07" db="EMBL/GenBank/DDBJ databases">
        <title>Whole genome shotgun sequence of Empedobacter brevis NBRC 14943.</title>
        <authorList>
            <person name="Hosoyama A."/>
            <person name="Uohara A."/>
            <person name="Ohji S."/>
            <person name="Ichikawa N."/>
        </authorList>
    </citation>
    <scope>NUCLEOTIDE SEQUENCE [LARGE SCALE GENOMIC DNA]</scope>
    <source>
        <strain evidence="1 2">NBRC 14943</strain>
    </source>
</reference>
<dbReference type="STRING" id="1218108.GCA_000382425_02509"/>